<evidence type="ECO:0000313" key="2">
    <source>
        <dbReference type="Proteomes" id="UP000887116"/>
    </source>
</evidence>
<dbReference type="EMBL" id="BMAO01029837">
    <property type="protein sequence ID" value="GFR34176.1"/>
    <property type="molecule type" value="Genomic_DNA"/>
</dbReference>
<protein>
    <submittedName>
        <fullName evidence="1">Uncharacterized protein</fullName>
    </submittedName>
</protein>
<dbReference type="Proteomes" id="UP000887116">
    <property type="component" value="Unassembled WGS sequence"/>
</dbReference>
<comment type="caution">
    <text evidence="1">The sequence shown here is derived from an EMBL/GenBank/DDBJ whole genome shotgun (WGS) entry which is preliminary data.</text>
</comment>
<organism evidence="1 2">
    <name type="scientific">Trichonephila clavata</name>
    <name type="common">Joro spider</name>
    <name type="synonym">Nephila clavata</name>
    <dbReference type="NCBI Taxonomy" id="2740835"/>
    <lineage>
        <taxon>Eukaryota</taxon>
        <taxon>Metazoa</taxon>
        <taxon>Ecdysozoa</taxon>
        <taxon>Arthropoda</taxon>
        <taxon>Chelicerata</taxon>
        <taxon>Arachnida</taxon>
        <taxon>Araneae</taxon>
        <taxon>Araneomorphae</taxon>
        <taxon>Entelegynae</taxon>
        <taxon>Araneoidea</taxon>
        <taxon>Nephilidae</taxon>
        <taxon>Trichonephila</taxon>
    </lineage>
</organism>
<gene>
    <name evidence="1" type="ORF">TNCT_659461</name>
</gene>
<accession>A0A8X6K6V8</accession>
<sequence length="79" mass="9208">MMAENTTGRNNWRLEEYDRTRPSVCCGMTHIFHGPQMKIDVEKNGLVSVVSRKEIEKKIEVFLSPPLCRTVVRGDIFRR</sequence>
<proteinExistence type="predicted"/>
<dbReference type="OrthoDB" id="425619at2759"/>
<dbReference type="AlphaFoldDB" id="A0A8X6K6V8"/>
<name>A0A8X6K6V8_TRICU</name>
<evidence type="ECO:0000313" key="1">
    <source>
        <dbReference type="EMBL" id="GFR34176.1"/>
    </source>
</evidence>
<keyword evidence="2" id="KW-1185">Reference proteome</keyword>
<reference evidence="1" key="1">
    <citation type="submission" date="2020-07" db="EMBL/GenBank/DDBJ databases">
        <title>Multicomponent nature underlies the extraordinary mechanical properties of spider dragline silk.</title>
        <authorList>
            <person name="Kono N."/>
            <person name="Nakamura H."/>
            <person name="Mori M."/>
            <person name="Yoshida Y."/>
            <person name="Ohtoshi R."/>
            <person name="Malay A.D."/>
            <person name="Moran D.A.P."/>
            <person name="Tomita M."/>
            <person name="Numata K."/>
            <person name="Arakawa K."/>
        </authorList>
    </citation>
    <scope>NUCLEOTIDE SEQUENCE</scope>
</reference>